<evidence type="ECO:0000256" key="5">
    <source>
        <dbReference type="ARBA" id="ARBA00015120"/>
    </source>
</evidence>
<keyword evidence="17" id="KW-0484">Methanogenesis</keyword>
<protein>
    <recommendedName>
        <fullName evidence="5 17">Tetrahydromethanopterin S-methyltransferase subunit E</fullName>
        <ecNumber evidence="16 17">7.2.1.4</ecNumber>
    </recommendedName>
    <alternativeName>
        <fullName evidence="14 17">N5-methyltetrahydromethanopterin--coenzyme M methyltransferase subunit E</fullName>
    </alternativeName>
</protein>
<evidence type="ECO:0000256" key="17">
    <source>
        <dbReference type="HAMAP-Rule" id="MF_01098"/>
    </source>
</evidence>
<feature type="transmembrane region" description="Helical" evidence="17">
    <location>
        <begin position="128"/>
        <end position="156"/>
    </location>
</feature>
<dbReference type="GO" id="GO:0019386">
    <property type="term" value="P:methanogenesis, from carbon dioxide"/>
    <property type="evidence" value="ECO:0007669"/>
    <property type="project" value="UniProtKB-UniRule"/>
</dbReference>
<evidence type="ECO:0000256" key="2">
    <source>
        <dbReference type="ARBA" id="ARBA00004651"/>
    </source>
</evidence>
<dbReference type="EC" id="7.2.1.4" evidence="16 17"/>
<comment type="catalytic activity">
    <reaction evidence="15 17">
        <text>5-methyl-5,6,7,8-tetrahydromethanopterin + coenzyme M + 2 Na(+)(in) = 5,6,7,8-tetrahydromethanopterin + methyl-coenzyme M + 2 Na(+)(out)</text>
        <dbReference type="Rhea" id="RHEA:53492"/>
        <dbReference type="ChEBI" id="CHEBI:29101"/>
        <dbReference type="ChEBI" id="CHEBI:58103"/>
        <dbReference type="ChEBI" id="CHEBI:58116"/>
        <dbReference type="ChEBI" id="CHEBI:58286"/>
        <dbReference type="ChEBI" id="CHEBI:58319"/>
        <dbReference type="EC" id="7.2.1.4"/>
    </reaction>
</comment>
<evidence type="ECO:0000256" key="15">
    <source>
        <dbReference type="ARBA" id="ARBA00044880"/>
    </source>
</evidence>
<dbReference type="GO" id="GO:0005886">
    <property type="term" value="C:plasma membrane"/>
    <property type="evidence" value="ECO:0007669"/>
    <property type="project" value="UniProtKB-SubCell"/>
</dbReference>
<evidence type="ECO:0000256" key="13">
    <source>
        <dbReference type="ARBA" id="ARBA00023136"/>
    </source>
</evidence>
<name>Q649L9_UNCAG</name>
<proteinExistence type="inferred from homology"/>
<dbReference type="AlphaFoldDB" id="Q649L9"/>
<keyword evidence="10 17" id="KW-0812">Transmembrane</keyword>
<evidence type="ECO:0000256" key="16">
    <source>
        <dbReference type="ARBA" id="ARBA00044970"/>
    </source>
</evidence>
<keyword evidence="12 17" id="KW-1133">Transmembrane helix</keyword>
<evidence type="ECO:0000256" key="14">
    <source>
        <dbReference type="ARBA" id="ARBA00029819"/>
    </source>
</evidence>
<evidence type="ECO:0000256" key="6">
    <source>
        <dbReference type="ARBA" id="ARBA00022475"/>
    </source>
</evidence>
<dbReference type="GO" id="GO:0012506">
    <property type="term" value="C:vesicle membrane"/>
    <property type="evidence" value="ECO:0007669"/>
    <property type="project" value="InterPro"/>
</dbReference>
<reference evidence="18" key="2">
    <citation type="submission" date="2004-08" db="EMBL/GenBank/DDBJ databases">
        <authorList>
            <person name="Putnam N."/>
            <person name="Detter J.C."/>
            <person name="Richardson P.M."/>
            <person name="Rokhsar D."/>
        </authorList>
    </citation>
    <scope>NUCLEOTIDE SEQUENCE</scope>
</reference>
<evidence type="ECO:0000256" key="1">
    <source>
        <dbReference type="ARBA" id="ARBA00002533"/>
    </source>
</evidence>
<evidence type="ECO:0000256" key="11">
    <source>
        <dbReference type="ARBA" id="ARBA00022967"/>
    </source>
</evidence>
<keyword evidence="11 17" id="KW-1278">Translocase</keyword>
<dbReference type="EMBL" id="AY714862">
    <property type="protein sequence ID" value="AAU83908.1"/>
    <property type="molecule type" value="Genomic_DNA"/>
</dbReference>
<dbReference type="GO" id="GO:0005737">
    <property type="term" value="C:cytoplasm"/>
    <property type="evidence" value="ECO:0007669"/>
    <property type="project" value="InterPro"/>
</dbReference>
<feature type="transmembrane region" description="Helical" evidence="17">
    <location>
        <begin position="281"/>
        <end position="301"/>
    </location>
</feature>
<reference evidence="18" key="1">
    <citation type="journal article" date="2004" name="Science">
        <title>Reverse methanogenesis: testing the hypothesis with environmental genomics.</title>
        <authorList>
            <person name="Hallam S.J."/>
            <person name="Putnam N."/>
            <person name="Preston C.M."/>
            <person name="Detter J.C."/>
            <person name="Rokhsar D."/>
            <person name="Richardson P.M."/>
            <person name="DeLong E.F."/>
        </authorList>
    </citation>
    <scope>NUCLEOTIDE SEQUENCE</scope>
</reference>
<keyword evidence="9 17" id="KW-0808">Transferase</keyword>
<organism evidence="18">
    <name type="scientific">Uncultured archaeon GZfos26G2</name>
    <dbReference type="NCBI Taxonomy" id="3386331"/>
    <lineage>
        <taxon>Archaea</taxon>
        <taxon>Methanobacteriati</taxon>
        <taxon>Methanobacteriota</taxon>
        <taxon>Stenosarchaea group</taxon>
        <taxon>Methanomicrobia</taxon>
        <taxon>Candidatus Methanophagales</taxon>
        <taxon>Candidatus Methanophagaceae</taxon>
        <taxon>Candidatus Methanophaga</taxon>
    </lineage>
</organism>
<feature type="transmembrane region" description="Helical" evidence="17">
    <location>
        <begin position="243"/>
        <end position="261"/>
    </location>
</feature>
<dbReference type="HAMAP" id="MF_01098">
    <property type="entry name" value="MtrE"/>
    <property type="match status" value="1"/>
</dbReference>
<dbReference type="Pfam" id="PF04206">
    <property type="entry name" value="MtrE"/>
    <property type="match status" value="1"/>
</dbReference>
<evidence type="ECO:0000313" key="18">
    <source>
        <dbReference type="EMBL" id="AAU83908.1"/>
    </source>
</evidence>
<sequence>MEPIVMLFAWMLMIAFLAFIACMFEDLESDIGSQSNPNSQIQLAPEMGYIHRYFNKAISGEGLSYALSCTISGTIAMLILLQLESVGPTAAILAIPVGAAVGSLVHMVRSSVCHVGREAAHKRFEQPIYLDVLYGHLLPIATHNFLAVICITAIAYIQSNLGILSGVAGASNPFPLPLLCLIWGLTVGAIGSSTGDIHYGTERAFQDKPFGEGRRVVYHGQICRYGDCGVRTSKDVAAFCAKYGGPATGLAFGLIVLFENWRTVIGMTLGGVAGPGWNPSLAAAWGIGIGIVIAVVLVILARTVEKWARNKYGPFVGE</sequence>
<keyword evidence="8 17" id="KW-0489">Methyltransferase</keyword>
<evidence type="ECO:0000256" key="8">
    <source>
        <dbReference type="ARBA" id="ARBA00022603"/>
    </source>
</evidence>
<evidence type="ECO:0000256" key="12">
    <source>
        <dbReference type="ARBA" id="ARBA00022989"/>
    </source>
</evidence>
<evidence type="ECO:0000256" key="3">
    <source>
        <dbReference type="ARBA" id="ARBA00009612"/>
    </source>
</evidence>
<evidence type="ECO:0000256" key="4">
    <source>
        <dbReference type="ARBA" id="ARBA00011616"/>
    </source>
</evidence>
<dbReference type="PIRSF" id="PIRSF016509">
    <property type="entry name" value="MtrE"/>
    <property type="match status" value="1"/>
</dbReference>
<keyword evidence="7 17" id="KW-0554">One-carbon metabolism</keyword>
<gene>
    <name evidence="17 18" type="primary">mtrE</name>
    <name evidence="18" type="ORF">GZ34H9_26</name>
</gene>
<dbReference type="GO" id="GO:0030269">
    <property type="term" value="F:tetrahydromethanopterin S-methyltransferase activity"/>
    <property type="evidence" value="ECO:0007669"/>
    <property type="project" value="UniProtKB-UniRule"/>
</dbReference>
<accession>Q649L9</accession>
<feature type="transmembrane region" description="Helical" evidence="17">
    <location>
        <begin position="62"/>
        <end position="83"/>
    </location>
</feature>
<comment type="subunit">
    <text evidence="4 17">The complex is composed of 8 subunits; MtrA, MtrB, MtrC, MtrD, MtrE, MtrF, MtrG and MtrH.</text>
</comment>
<dbReference type="NCBIfam" id="TIGR01113">
    <property type="entry name" value="mtrE"/>
    <property type="match status" value="1"/>
</dbReference>
<keyword evidence="6 17" id="KW-1003">Cell membrane</keyword>
<dbReference type="InterPro" id="IPR005780">
    <property type="entry name" value="MeTrfase_E"/>
</dbReference>
<comment type="similarity">
    <text evidence="3 17">Belongs to the MtrE family.</text>
</comment>
<evidence type="ECO:0000256" key="7">
    <source>
        <dbReference type="ARBA" id="ARBA00022563"/>
    </source>
</evidence>
<keyword evidence="13 17" id="KW-0472">Membrane</keyword>
<comment type="subcellular location">
    <subcellularLocation>
        <location evidence="2 17">Cell membrane</location>
        <topology evidence="2 17">Multi-pass membrane protein</topology>
    </subcellularLocation>
</comment>
<comment type="function">
    <text evidence="1 17">Part of a complex that catalyzes the formation of methyl-coenzyme M and tetrahydromethanopterin from coenzyme M and methyl-tetrahydromethanopterin. This is an energy-conserving, sodium-ion translocating step.</text>
</comment>
<dbReference type="GO" id="GO:0032259">
    <property type="term" value="P:methylation"/>
    <property type="evidence" value="ECO:0007669"/>
    <property type="project" value="UniProtKB-KW"/>
</dbReference>
<evidence type="ECO:0000256" key="9">
    <source>
        <dbReference type="ARBA" id="ARBA00022679"/>
    </source>
</evidence>
<evidence type="ECO:0000256" key="10">
    <source>
        <dbReference type="ARBA" id="ARBA00022692"/>
    </source>
</evidence>
<feature type="transmembrane region" description="Helical" evidence="17">
    <location>
        <begin position="6"/>
        <end position="24"/>
    </location>
</feature>
<feature type="transmembrane region" description="Helical" evidence="17">
    <location>
        <begin position="176"/>
        <end position="199"/>
    </location>
</feature>
<dbReference type="GO" id="GO:0006730">
    <property type="term" value="P:one-carbon metabolic process"/>
    <property type="evidence" value="ECO:0007669"/>
    <property type="project" value="UniProtKB-UniRule"/>
</dbReference>
<comment type="pathway">
    <text evidence="17">One-carbon metabolism; methanogenesis from CO(2); methyl-coenzyme M from 5,10-methylene-5,6,7,8-tetrahydromethanopterin: step 2/2.</text>
</comment>
<feature type="transmembrane region" description="Helical" evidence="17">
    <location>
        <begin position="89"/>
        <end position="108"/>
    </location>
</feature>